<sequence length="824" mass="85944">MNVKTAFGAKGDGVTDDTEAFQNALNQLVSNPAILWVPKGTYIISATLQMTACGGVSIIGEDPKQSVIQWNGPAGGTMLDLEGCAWFRLARLGWNGEDRASVVMRIDSTLENGENYPTYDDIEDQQISHTGIGIQVGFAGETSVQRVHFDHNTIAGVLLASWNALNFNVVDSLFTDCNVGVTNSGPGGSGAFNVSNSVFVRSQTTDMMMWNTGPFSERQNISFDSTAFFIGGQIGAGATIVLQGNTVISPATTPIQIGNPGPIMLIDNYFAGLDPSLNILSVTGANPLGVFSIGNVFAVASPFGSNIGLFNSVDEAQSSSDIVPEVNIPTDVYIPPLSGRPIFEVPVGSSASAIQKLVDSAALESQGGVVHFPEGTFWIDHTINVRDSTNLTLTGDGPLTSISGVGSLSGPVIQISGTHARLENMALNAEEGSATDTALEIDIEDRPSTSVHCDQCKTNYASVGLQVGGVDNALVDVRIGELNAAAGQRAAVITGGAVRQGGGQTLGRLDGFMMSLDSYEVSDGGHFLVEDSWHDVGQGSQQFTLSGPGVVTHEGGTVYTPSSAPSMKASQFSGSVSLLGVSSNSILSMDQSQKASAMIAGTVQISGLPMLATDGSVTHTTQLSNFQSVNNLTPTPVLDVPSSSTVVEKMFAQARTEYVVPRLTPSPDVTEIDLHRIVVSTDGIGIKIQPKSSFSGSNSYSITSLASNGQSTGSPSSCSNGSLTMNGAWTLQQNVDGFYGLSNGSTFLSNRTSDSTDSTSTGVSATMSDAGQRWNIRPVGGGSFHVINRANGMALTSDSKGCISLSVESEASSQEWSVDLIEPK</sequence>
<dbReference type="InterPro" id="IPR012334">
    <property type="entry name" value="Pectin_lyas_fold"/>
</dbReference>
<dbReference type="InterPro" id="IPR035992">
    <property type="entry name" value="Ricin_B-like_lectins"/>
</dbReference>
<name>A0AAU7Z0S9_9BACT</name>
<accession>A0AAU7Z0S9</accession>
<evidence type="ECO:0000313" key="2">
    <source>
        <dbReference type="EMBL" id="XCB22137.1"/>
    </source>
</evidence>
<evidence type="ECO:0000259" key="1">
    <source>
        <dbReference type="Pfam" id="PF12708"/>
    </source>
</evidence>
<gene>
    <name evidence="2" type="ORF">RBB81_21575</name>
</gene>
<dbReference type="InterPro" id="IPR024535">
    <property type="entry name" value="RHGA/B-epi-like_pectate_lyase"/>
</dbReference>
<dbReference type="RefSeq" id="WP_353072133.1">
    <property type="nucleotide sequence ID" value="NZ_CP132938.1"/>
</dbReference>
<feature type="domain" description="Rhamnogalacturonase A/B/Epimerase-like pectate lyase" evidence="1">
    <location>
        <begin position="2"/>
        <end position="217"/>
    </location>
</feature>
<proteinExistence type="predicted"/>
<keyword evidence="2" id="KW-0378">Hydrolase</keyword>
<dbReference type="GO" id="GO:0016787">
    <property type="term" value="F:hydrolase activity"/>
    <property type="evidence" value="ECO:0007669"/>
    <property type="project" value="UniProtKB-KW"/>
</dbReference>
<dbReference type="SUPFAM" id="SSF51126">
    <property type="entry name" value="Pectin lyase-like"/>
    <property type="match status" value="2"/>
</dbReference>
<dbReference type="SUPFAM" id="SSF50370">
    <property type="entry name" value="Ricin B-like lectins"/>
    <property type="match status" value="1"/>
</dbReference>
<dbReference type="EMBL" id="CP132938">
    <property type="protein sequence ID" value="XCB22137.1"/>
    <property type="molecule type" value="Genomic_DNA"/>
</dbReference>
<dbReference type="PROSITE" id="PS50231">
    <property type="entry name" value="RICIN_B_LECTIN"/>
    <property type="match status" value="1"/>
</dbReference>
<dbReference type="KEGG" id="tgi:RBB81_21575"/>
<protein>
    <submittedName>
        <fullName evidence="2">Glycosyl hydrolase family 28-related protein</fullName>
    </submittedName>
</protein>
<dbReference type="Pfam" id="PF12708">
    <property type="entry name" value="Pect-lyase_RHGA_epim"/>
    <property type="match status" value="1"/>
</dbReference>
<dbReference type="AlphaFoldDB" id="A0AAU7Z0S9"/>
<organism evidence="2">
    <name type="scientific">Tunturiibacter gelidiferens</name>
    <dbReference type="NCBI Taxonomy" id="3069689"/>
    <lineage>
        <taxon>Bacteria</taxon>
        <taxon>Pseudomonadati</taxon>
        <taxon>Acidobacteriota</taxon>
        <taxon>Terriglobia</taxon>
        <taxon>Terriglobales</taxon>
        <taxon>Acidobacteriaceae</taxon>
        <taxon>Tunturiibacter</taxon>
    </lineage>
</organism>
<dbReference type="Gene3D" id="2.160.20.10">
    <property type="entry name" value="Single-stranded right-handed beta-helix, Pectin lyase-like"/>
    <property type="match status" value="2"/>
</dbReference>
<reference evidence="2" key="2">
    <citation type="journal article" date="2024" name="Environ. Microbiol.">
        <title>Genome analysis and description of Tunturibacter gen. nov. expands the diversity of Terriglobia in tundra soils.</title>
        <authorList>
            <person name="Messyasz A."/>
            <person name="Mannisto M.K."/>
            <person name="Kerkhof L.J."/>
            <person name="Haggblom M.M."/>
        </authorList>
    </citation>
    <scope>NUCLEOTIDE SEQUENCE</scope>
    <source>
        <strain evidence="2">M8UP39</strain>
    </source>
</reference>
<dbReference type="Gene3D" id="2.80.10.50">
    <property type="match status" value="1"/>
</dbReference>
<dbReference type="InterPro" id="IPR011050">
    <property type="entry name" value="Pectin_lyase_fold/virulence"/>
</dbReference>
<reference evidence="2" key="1">
    <citation type="submission" date="2023-08" db="EMBL/GenBank/DDBJ databases">
        <authorList>
            <person name="Messyasz A."/>
            <person name="Mannisto M.K."/>
            <person name="Kerkhof L.J."/>
            <person name="Haggblom M."/>
        </authorList>
    </citation>
    <scope>NUCLEOTIDE SEQUENCE</scope>
    <source>
        <strain evidence="2">M8UP39</strain>
    </source>
</reference>